<feature type="domain" description="Response regulatory" evidence="3">
    <location>
        <begin position="6"/>
        <end position="123"/>
    </location>
</feature>
<dbReference type="InterPro" id="IPR050595">
    <property type="entry name" value="Bact_response_regulator"/>
</dbReference>
<dbReference type="InterPro" id="IPR011006">
    <property type="entry name" value="CheY-like_superfamily"/>
</dbReference>
<gene>
    <name evidence="4" type="ORF">EV385_0339</name>
</gene>
<dbReference type="AlphaFoldDB" id="A0A4Q7ZD65"/>
<accession>A0A4Q7ZD65</accession>
<dbReference type="Pfam" id="PF13487">
    <property type="entry name" value="HD_5"/>
    <property type="match status" value="1"/>
</dbReference>
<reference evidence="4 5" key="1">
    <citation type="submission" date="2019-02" db="EMBL/GenBank/DDBJ databases">
        <title>Sequencing the genomes of 1000 actinobacteria strains.</title>
        <authorList>
            <person name="Klenk H.-P."/>
        </authorList>
    </citation>
    <scope>NUCLEOTIDE SEQUENCE [LARGE SCALE GENOMIC DNA]</scope>
    <source>
        <strain evidence="4 5">DSM 45162</strain>
    </source>
</reference>
<name>A0A4Q7ZD65_9ACTN</name>
<evidence type="ECO:0000313" key="4">
    <source>
        <dbReference type="EMBL" id="RZU48622.1"/>
    </source>
</evidence>
<organism evidence="4 5">
    <name type="scientific">Krasilnikovia cinnamomea</name>
    <dbReference type="NCBI Taxonomy" id="349313"/>
    <lineage>
        <taxon>Bacteria</taxon>
        <taxon>Bacillati</taxon>
        <taxon>Actinomycetota</taxon>
        <taxon>Actinomycetes</taxon>
        <taxon>Micromonosporales</taxon>
        <taxon>Micromonosporaceae</taxon>
        <taxon>Krasilnikovia</taxon>
    </lineage>
</organism>
<comment type="caution">
    <text evidence="4">The sequence shown here is derived from an EMBL/GenBank/DDBJ whole genome shotgun (WGS) entry which is preliminary data.</text>
</comment>
<dbReference type="RefSeq" id="WP_130507840.1">
    <property type="nucleotide sequence ID" value="NZ_SHKY01000001.1"/>
</dbReference>
<feature type="modified residue" description="4-aspartylphosphate" evidence="2">
    <location>
        <position position="57"/>
    </location>
</feature>
<evidence type="ECO:0000313" key="5">
    <source>
        <dbReference type="Proteomes" id="UP000292564"/>
    </source>
</evidence>
<dbReference type="PANTHER" id="PTHR44591:SF19">
    <property type="entry name" value="TWO-COMPONENT RESPONSE REGULATOR-RELATED"/>
    <property type="match status" value="1"/>
</dbReference>
<dbReference type="Gene3D" id="3.40.50.2300">
    <property type="match status" value="1"/>
</dbReference>
<keyword evidence="5" id="KW-1185">Reference proteome</keyword>
<dbReference type="Pfam" id="PF00072">
    <property type="entry name" value="Response_reg"/>
    <property type="match status" value="1"/>
</dbReference>
<proteinExistence type="predicted"/>
<dbReference type="EMBL" id="SHKY01000001">
    <property type="protein sequence ID" value="RZU48622.1"/>
    <property type="molecule type" value="Genomic_DNA"/>
</dbReference>
<dbReference type="SUPFAM" id="SSF52172">
    <property type="entry name" value="CheY-like"/>
    <property type="match status" value="1"/>
</dbReference>
<dbReference type="SMART" id="SM00448">
    <property type="entry name" value="REC"/>
    <property type="match status" value="1"/>
</dbReference>
<evidence type="ECO:0000256" key="2">
    <source>
        <dbReference type="PROSITE-ProRule" id="PRU00169"/>
    </source>
</evidence>
<keyword evidence="1 2" id="KW-0597">Phosphoprotein</keyword>
<dbReference type="GO" id="GO:0000160">
    <property type="term" value="P:phosphorelay signal transduction system"/>
    <property type="evidence" value="ECO:0007669"/>
    <property type="project" value="InterPro"/>
</dbReference>
<evidence type="ECO:0000256" key="1">
    <source>
        <dbReference type="ARBA" id="ARBA00022553"/>
    </source>
</evidence>
<dbReference type="OrthoDB" id="9802066at2"/>
<dbReference type="Proteomes" id="UP000292564">
    <property type="component" value="Unassembled WGS sequence"/>
</dbReference>
<sequence>MTAPSRVLCLDDDPRMLNELERMLRTSYQVVTTTDPGDALGRLADAAADPFEVFIADMNMPTVGGITVLQRAYAVSPHTTRVLLADEINLNDTVAAINQGRVFELLLKPCPPVELHNTVAAATVQHRAATRTDPRQAQAALAGSVQALLATLAQAQPALVERAHRMRRIAAHVCATLQVPHAWQIELAAELTMVGAVTLPESTAEAVITGIPHNDAEGRVLADLFDRAAAVLIHVPGLAPVRTIIQHQLRTDRDPMWPLPADAPHGALVLQAVREYDALIHRGTPADLALATLTMRKTHRPELVAALAGYAGVALPNQAVREVTAEELAIGDELADDVHSALDLLLVSRGEIVTEQLLDRVRNFNDSTGLKGRILVTA</sequence>
<evidence type="ECO:0000259" key="3">
    <source>
        <dbReference type="PROSITE" id="PS50110"/>
    </source>
</evidence>
<dbReference type="InterPro" id="IPR001789">
    <property type="entry name" value="Sig_transdc_resp-reg_receiver"/>
</dbReference>
<dbReference type="PANTHER" id="PTHR44591">
    <property type="entry name" value="STRESS RESPONSE REGULATOR PROTEIN 1"/>
    <property type="match status" value="1"/>
</dbReference>
<dbReference type="PROSITE" id="PS50110">
    <property type="entry name" value="RESPONSE_REGULATORY"/>
    <property type="match status" value="1"/>
</dbReference>
<protein>
    <submittedName>
        <fullName evidence="4">Response regulator receiver domain-containing protein</fullName>
    </submittedName>
</protein>